<name>A0A8S5S859_9CAUD</name>
<protein>
    <submittedName>
        <fullName evidence="1">Uncharacterized protein</fullName>
    </submittedName>
</protein>
<sequence length="35" mass="3950">MSAISKSPFTYFVNKFNDLYINLLTVLTPSVKISP</sequence>
<evidence type="ECO:0000313" key="1">
    <source>
        <dbReference type="EMBL" id="DAF46866.1"/>
    </source>
</evidence>
<accession>A0A8S5S859</accession>
<proteinExistence type="predicted"/>
<organism evidence="1">
    <name type="scientific">Siphoviridae sp. ctBrh2</name>
    <dbReference type="NCBI Taxonomy" id="2827804"/>
    <lineage>
        <taxon>Viruses</taxon>
        <taxon>Duplodnaviria</taxon>
        <taxon>Heunggongvirae</taxon>
        <taxon>Uroviricota</taxon>
        <taxon>Caudoviricetes</taxon>
    </lineage>
</organism>
<dbReference type="EMBL" id="BK032545">
    <property type="protein sequence ID" value="DAF46866.1"/>
    <property type="molecule type" value="Genomic_DNA"/>
</dbReference>
<reference evidence="1" key="1">
    <citation type="journal article" date="2021" name="Proc. Natl. Acad. Sci. U.S.A.">
        <title>A Catalog of Tens of Thousands of Viruses from Human Metagenomes Reveals Hidden Associations with Chronic Diseases.</title>
        <authorList>
            <person name="Tisza M.J."/>
            <person name="Buck C.B."/>
        </authorList>
    </citation>
    <scope>NUCLEOTIDE SEQUENCE</scope>
    <source>
        <strain evidence="1">CtBrh2</strain>
    </source>
</reference>